<keyword evidence="1" id="KW-0812">Transmembrane</keyword>
<evidence type="ECO:0008006" key="4">
    <source>
        <dbReference type="Google" id="ProtNLM"/>
    </source>
</evidence>
<feature type="transmembrane region" description="Helical" evidence="1">
    <location>
        <begin position="103"/>
        <end position="124"/>
    </location>
</feature>
<gene>
    <name evidence="2" type="ORF">A9C19_20080</name>
</gene>
<dbReference type="PANTHER" id="PTHR41324:SF1">
    <property type="entry name" value="DUF2232 DOMAIN-CONTAINING PROTEIN"/>
    <property type="match status" value="1"/>
</dbReference>
<sequence length="311" mass="35229">MRKTQAITEGAILLALFLVLLLVSTYLPIVGPIFLLFLPLPFILFTIRHQLSLVVLLIFAGCILSILFGPITNLLVALTSGLSGLVIGIFYKKKQTMSAIIGGSLAFTVSLVITYIGSIFFLQIDIVKDSFTLLEQSMDQSRSILSSFSEPEELDKQFEQLDEGIEFLGMLIPTLFIVMGFLSTLAIHFVSLPILKRLRVDVKSLIPFREWRLPQSLIWYYLITTILILMNIDRDSFVFLAAINLNVFLQFLLLLQGFSFIFYFCYQKGYSKAIPIVVFFVSMLLPMVLYLIRILGIIDLGFPLRGKITKR</sequence>
<dbReference type="Proteomes" id="UP000181936">
    <property type="component" value="Chromosome"/>
</dbReference>
<dbReference type="OrthoDB" id="2987886at2"/>
<name>A0A1L3MWT9_9BACI</name>
<feature type="transmembrane region" description="Helical" evidence="1">
    <location>
        <begin position="238"/>
        <end position="264"/>
    </location>
</feature>
<feature type="transmembrane region" description="Helical" evidence="1">
    <location>
        <begin position="276"/>
        <end position="298"/>
    </location>
</feature>
<keyword evidence="3" id="KW-1185">Reference proteome</keyword>
<dbReference type="STRING" id="1547283.A9C19_20080"/>
<dbReference type="EMBL" id="CP016020">
    <property type="protein sequence ID" value="APH06792.1"/>
    <property type="molecule type" value="Genomic_DNA"/>
</dbReference>
<feature type="transmembrane region" description="Helical" evidence="1">
    <location>
        <begin position="216"/>
        <end position="232"/>
    </location>
</feature>
<evidence type="ECO:0000256" key="1">
    <source>
        <dbReference type="SAM" id="Phobius"/>
    </source>
</evidence>
<feature type="transmembrane region" description="Helical" evidence="1">
    <location>
        <begin position="170"/>
        <end position="195"/>
    </location>
</feature>
<dbReference type="InterPro" id="IPR018710">
    <property type="entry name" value="DUF2232"/>
</dbReference>
<dbReference type="Gene3D" id="1.10.1760.20">
    <property type="match status" value="1"/>
</dbReference>
<evidence type="ECO:0000313" key="2">
    <source>
        <dbReference type="EMBL" id="APH06792.1"/>
    </source>
</evidence>
<dbReference type="KEGG" id="bwh:A9C19_20080"/>
<dbReference type="PANTHER" id="PTHR41324">
    <property type="entry name" value="MEMBRANE PROTEIN-RELATED"/>
    <property type="match status" value="1"/>
</dbReference>
<feature type="transmembrane region" description="Helical" evidence="1">
    <location>
        <begin position="12"/>
        <end position="38"/>
    </location>
</feature>
<evidence type="ECO:0000313" key="3">
    <source>
        <dbReference type="Proteomes" id="UP000181936"/>
    </source>
</evidence>
<dbReference type="AlphaFoldDB" id="A0A1L3MWT9"/>
<feature type="transmembrane region" description="Helical" evidence="1">
    <location>
        <begin position="74"/>
        <end position="91"/>
    </location>
</feature>
<accession>A0A1L3MWT9</accession>
<dbReference type="RefSeq" id="WP_072581584.1">
    <property type="nucleotide sequence ID" value="NZ_CP016020.1"/>
</dbReference>
<protein>
    <recommendedName>
        <fullName evidence="4">DUF2232 domain-containing protein</fullName>
    </recommendedName>
</protein>
<dbReference type="Pfam" id="PF09991">
    <property type="entry name" value="DUF2232"/>
    <property type="match status" value="1"/>
</dbReference>
<reference evidence="2 3" key="1">
    <citation type="journal article" date="2016" name="Sci. Rep.">
        <title>Complete genome sequence and transcriptomic analysis of a novel marine strain Bacillus weihaiensis reveals the mechanism of brown algae degradation.</title>
        <authorList>
            <person name="Zhu Y."/>
            <person name="Chen P."/>
            <person name="Bao Y."/>
            <person name="Men Y."/>
            <person name="Zeng Y."/>
            <person name="Yang J."/>
            <person name="Sun J."/>
            <person name="Sun Y."/>
        </authorList>
    </citation>
    <scope>NUCLEOTIDE SEQUENCE [LARGE SCALE GENOMIC DNA]</scope>
    <source>
        <strain evidence="2 3">Alg07</strain>
    </source>
</reference>
<proteinExistence type="predicted"/>
<keyword evidence="1" id="KW-1133">Transmembrane helix</keyword>
<keyword evidence="1" id="KW-0472">Membrane</keyword>
<organism evidence="2 3">
    <name type="scientific">Bacillus weihaiensis</name>
    <dbReference type="NCBI Taxonomy" id="1547283"/>
    <lineage>
        <taxon>Bacteria</taxon>
        <taxon>Bacillati</taxon>
        <taxon>Bacillota</taxon>
        <taxon>Bacilli</taxon>
        <taxon>Bacillales</taxon>
        <taxon>Bacillaceae</taxon>
        <taxon>Bacillus</taxon>
    </lineage>
</organism>